<protein>
    <recommendedName>
        <fullName evidence="2">Glycosyl hydrolase family 13 catalytic domain-containing protein</fullName>
    </recommendedName>
</protein>
<accession>A0A9E2KAI5</accession>
<sequence length="488" mass="56617">MNSLSAYTDSRDNLGCHLNDKGATFKIYAKNAFAMVLEIYQNVNHSTPIIKQVIERIGDSNFFSTFIPQAKRGMYYVWRIMHEDYSYSPSIMDPYAKGVTYFQGEWRNLITSKQYYKVSKPQIPWEQTIIYEIHVGHFTRIDSSIPYEERGTFKGLIRKLPYLKQLGITTLELLPIFKWYPYTLKNKNPYTNDLLEDVWGYNPIAFFAIDERYSVEKTSEASLRELQSFIEAAHHEKIEVILDVVYNHTGEGGEDGVAIHFKYLAPEIYYKYDEQYKFLNCAGTGNTLNTNHPLVKNLIKESLTYWVSEIGVDGFRFDLASILGQDERGRWLNESLLNEIAENTILSKVKLITEGWDAKGNYDVGRMPAPFCEWSDYFRDTIRKFIKGDQGIVPAVSACMMGKEIPFVDTRKGKNHTIHFITAHDGFTMWDLVTYNHKHNEANGENNRDGHNANYSYNWGFEGETQEETINHRRRQAIKNLMSLLLLS</sequence>
<dbReference type="SMART" id="SM00642">
    <property type="entry name" value="Aamy"/>
    <property type="match status" value="1"/>
</dbReference>
<comment type="similarity">
    <text evidence="1">Belongs to the glycosyl hydrolase 13 family.</text>
</comment>
<dbReference type="EMBL" id="JAHLFQ010000024">
    <property type="protein sequence ID" value="MBU3803408.1"/>
    <property type="molecule type" value="Genomic_DNA"/>
</dbReference>
<reference evidence="3" key="1">
    <citation type="journal article" date="2021" name="PeerJ">
        <title>Extensive microbial diversity within the chicken gut microbiome revealed by metagenomics and culture.</title>
        <authorList>
            <person name="Gilroy R."/>
            <person name="Ravi A."/>
            <person name="Getino M."/>
            <person name="Pursley I."/>
            <person name="Horton D.L."/>
            <person name="Alikhan N.F."/>
            <person name="Baker D."/>
            <person name="Gharbi K."/>
            <person name="Hall N."/>
            <person name="Watson M."/>
            <person name="Adriaenssens E.M."/>
            <person name="Foster-Nyarko E."/>
            <person name="Jarju S."/>
            <person name="Secka A."/>
            <person name="Antonio M."/>
            <person name="Oren A."/>
            <person name="Chaudhuri R.R."/>
            <person name="La Ragione R."/>
            <person name="Hildebrand F."/>
            <person name="Pallen M.J."/>
        </authorList>
    </citation>
    <scope>NUCLEOTIDE SEQUENCE</scope>
    <source>
        <strain evidence="3">B5-657</strain>
    </source>
</reference>
<dbReference type="Proteomes" id="UP000824229">
    <property type="component" value="Unassembled WGS sequence"/>
</dbReference>
<proteinExistence type="inferred from homology"/>
<dbReference type="InterPro" id="IPR013783">
    <property type="entry name" value="Ig-like_fold"/>
</dbReference>
<comment type="caution">
    <text evidence="3">The sequence shown here is derived from an EMBL/GenBank/DDBJ whole genome shotgun (WGS) entry which is preliminary data.</text>
</comment>
<dbReference type="GO" id="GO:0005975">
    <property type="term" value="P:carbohydrate metabolic process"/>
    <property type="evidence" value="ECO:0007669"/>
    <property type="project" value="InterPro"/>
</dbReference>
<evidence type="ECO:0000259" key="2">
    <source>
        <dbReference type="SMART" id="SM00642"/>
    </source>
</evidence>
<dbReference type="PANTHER" id="PTHR43002">
    <property type="entry name" value="GLYCOGEN DEBRANCHING ENZYME"/>
    <property type="match status" value="1"/>
</dbReference>
<dbReference type="Gene3D" id="3.20.20.80">
    <property type="entry name" value="Glycosidases"/>
    <property type="match status" value="1"/>
</dbReference>
<name>A0A9E2KAI5_9FIRM</name>
<gene>
    <name evidence="3" type="ORF">H9872_01425</name>
</gene>
<feature type="domain" description="Glycosyl hydrolase family 13 catalytic" evidence="2">
    <location>
        <begin position="132"/>
        <end position="485"/>
    </location>
</feature>
<dbReference type="InterPro" id="IPR014756">
    <property type="entry name" value="Ig_E-set"/>
</dbReference>
<dbReference type="SUPFAM" id="SSF81296">
    <property type="entry name" value="E set domains"/>
    <property type="match status" value="1"/>
</dbReference>
<evidence type="ECO:0000313" key="4">
    <source>
        <dbReference type="Proteomes" id="UP000824229"/>
    </source>
</evidence>
<dbReference type="Gene3D" id="2.60.40.10">
    <property type="entry name" value="Immunoglobulins"/>
    <property type="match status" value="1"/>
</dbReference>
<dbReference type="AlphaFoldDB" id="A0A9E2KAI5"/>
<evidence type="ECO:0000256" key="1">
    <source>
        <dbReference type="ARBA" id="ARBA00008061"/>
    </source>
</evidence>
<organism evidence="3 4">
    <name type="scientific">Candidatus Cellulosilyticum pullistercoris</name>
    <dbReference type="NCBI Taxonomy" id="2838521"/>
    <lineage>
        <taxon>Bacteria</taxon>
        <taxon>Bacillati</taxon>
        <taxon>Bacillota</taxon>
        <taxon>Clostridia</taxon>
        <taxon>Lachnospirales</taxon>
        <taxon>Cellulosilyticaceae</taxon>
        <taxon>Cellulosilyticum</taxon>
    </lineage>
</organism>
<reference evidence="3" key="2">
    <citation type="submission" date="2021-04" db="EMBL/GenBank/DDBJ databases">
        <authorList>
            <person name="Gilroy R."/>
        </authorList>
    </citation>
    <scope>NUCLEOTIDE SEQUENCE</scope>
    <source>
        <strain evidence="3">B5-657</strain>
    </source>
</reference>
<dbReference type="InterPro" id="IPR006047">
    <property type="entry name" value="GH13_cat_dom"/>
</dbReference>
<dbReference type="Pfam" id="PF00128">
    <property type="entry name" value="Alpha-amylase"/>
    <property type="match status" value="2"/>
</dbReference>
<evidence type="ECO:0000313" key="3">
    <source>
        <dbReference type="EMBL" id="MBU3803408.1"/>
    </source>
</evidence>
<feature type="non-terminal residue" evidence="3">
    <location>
        <position position="488"/>
    </location>
</feature>
<dbReference type="InterPro" id="IPR017853">
    <property type="entry name" value="GH"/>
</dbReference>
<dbReference type="SUPFAM" id="SSF51445">
    <property type="entry name" value="(Trans)glycosidases"/>
    <property type="match status" value="1"/>
</dbReference>